<evidence type="ECO:0000313" key="2">
    <source>
        <dbReference type="Proteomes" id="UP000886595"/>
    </source>
</evidence>
<accession>A0A8X7USG6</accession>
<keyword evidence="2" id="KW-1185">Reference proteome</keyword>
<comment type="caution">
    <text evidence="1">The sequence shown here is derived from an EMBL/GenBank/DDBJ whole genome shotgun (WGS) entry which is preliminary data.</text>
</comment>
<name>A0A8X7USG6_BRACI</name>
<dbReference type="EMBL" id="JAAMPC010000010">
    <property type="protein sequence ID" value="KAG2289172.1"/>
    <property type="molecule type" value="Genomic_DNA"/>
</dbReference>
<proteinExistence type="predicted"/>
<dbReference type="Proteomes" id="UP000886595">
    <property type="component" value="Unassembled WGS sequence"/>
</dbReference>
<sequence>MLRKRRDETCSPVPFTGLGLPWIGHQVDWSAFGSDDAPEAPVYSFASGSESHLLPVMTSAFLRGFHGFSFLTRSFGVCGVSTATVCSRLGSIDAHRLMVLLRQKTRSCGLFTARVISTASSLQRPVSGVSGGSAASCSGDDSSVVVSMVGQHVYLVRSSLLRLQHVFFLSFV</sequence>
<evidence type="ECO:0000313" key="1">
    <source>
        <dbReference type="EMBL" id="KAG2289172.1"/>
    </source>
</evidence>
<dbReference type="AlphaFoldDB" id="A0A8X7USG6"/>
<protein>
    <submittedName>
        <fullName evidence="1">Uncharacterized protein</fullName>
    </submittedName>
</protein>
<organism evidence="1 2">
    <name type="scientific">Brassica carinata</name>
    <name type="common">Ethiopian mustard</name>
    <name type="synonym">Abyssinian cabbage</name>
    <dbReference type="NCBI Taxonomy" id="52824"/>
    <lineage>
        <taxon>Eukaryota</taxon>
        <taxon>Viridiplantae</taxon>
        <taxon>Streptophyta</taxon>
        <taxon>Embryophyta</taxon>
        <taxon>Tracheophyta</taxon>
        <taxon>Spermatophyta</taxon>
        <taxon>Magnoliopsida</taxon>
        <taxon>eudicotyledons</taxon>
        <taxon>Gunneridae</taxon>
        <taxon>Pentapetalae</taxon>
        <taxon>rosids</taxon>
        <taxon>malvids</taxon>
        <taxon>Brassicales</taxon>
        <taxon>Brassicaceae</taxon>
        <taxon>Brassiceae</taxon>
        <taxon>Brassica</taxon>
    </lineage>
</organism>
<gene>
    <name evidence="1" type="ORF">Bca52824_048776</name>
</gene>
<dbReference type="OrthoDB" id="10521883at2759"/>
<reference evidence="1 2" key="1">
    <citation type="submission" date="2020-02" db="EMBL/GenBank/DDBJ databases">
        <authorList>
            <person name="Ma Q."/>
            <person name="Huang Y."/>
            <person name="Song X."/>
            <person name="Pei D."/>
        </authorList>
    </citation>
    <scope>NUCLEOTIDE SEQUENCE [LARGE SCALE GENOMIC DNA]</scope>
    <source>
        <strain evidence="1">Sxm20200214</strain>
        <tissue evidence="1">Leaf</tissue>
    </source>
</reference>